<evidence type="ECO:0000313" key="4">
    <source>
        <dbReference type="Proteomes" id="UP000516072"/>
    </source>
</evidence>
<feature type="transmembrane region" description="Helical" evidence="1">
    <location>
        <begin position="5"/>
        <end position="25"/>
    </location>
</feature>
<dbReference type="EMBL" id="LR778175">
    <property type="protein sequence ID" value="CAB1277100.1"/>
    <property type="molecule type" value="Genomic_DNA"/>
</dbReference>
<dbReference type="AlphaFoldDB" id="A0A7G1QBK6"/>
<reference evidence="3 4" key="1">
    <citation type="submission" date="2020-03" db="EMBL/GenBank/DDBJ databases">
        <authorList>
            <person name="Picone N."/>
        </authorList>
    </citation>
    <scope>NUCLEOTIDE SEQUENCE [LARGE SCALE GENOMIC DNA]</scope>
    <source>
        <strain evidence="3">NSCAC1</strain>
    </source>
</reference>
<evidence type="ECO:0000256" key="1">
    <source>
        <dbReference type="SAM" id="Phobius"/>
    </source>
</evidence>
<name>A0A7G1QBK6_9GAMM</name>
<keyword evidence="4" id="KW-1185">Reference proteome</keyword>
<keyword evidence="1" id="KW-0472">Membrane</keyword>
<dbReference type="KEGG" id="ntg:NSCAC_1502"/>
<dbReference type="Proteomes" id="UP000516072">
    <property type="component" value="Chromosome"/>
</dbReference>
<gene>
    <name evidence="3" type="ORF">NSCAC_1502</name>
</gene>
<dbReference type="Pfam" id="PF14238">
    <property type="entry name" value="DUF4340"/>
    <property type="match status" value="1"/>
</dbReference>
<accession>A0A7G1QBK6</accession>
<keyword evidence="1" id="KW-0812">Transmembrane</keyword>
<organism evidence="3 4">
    <name type="scientific">Candidatus Nitrosacidococcus tergens</name>
    <dbReference type="NCBI Taxonomy" id="553981"/>
    <lineage>
        <taxon>Bacteria</taxon>
        <taxon>Pseudomonadati</taxon>
        <taxon>Pseudomonadota</taxon>
        <taxon>Gammaproteobacteria</taxon>
        <taxon>Chromatiales</taxon>
        <taxon>Chromatiaceae</taxon>
        <taxon>Candidatus Nitrosacidococcus</taxon>
    </lineage>
</organism>
<dbReference type="InterPro" id="IPR025641">
    <property type="entry name" value="DUF4340"/>
</dbReference>
<evidence type="ECO:0000259" key="2">
    <source>
        <dbReference type="Pfam" id="PF14238"/>
    </source>
</evidence>
<evidence type="ECO:0000313" key="3">
    <source>
        <dbReference type="EMBL" id="CAB1277100.1"/>
    </source>
</evidence>
<keyword evidence="1" id="KW-1133">Transmembrane helix</keyword>
<sequence>MNTRILLNLGLSAAVIILALIFFYGPDKSEDKVETSPLTSTNADKIDTIKIIHTQSQNQIQFKKKEKGKWEIVAPIQAPANIVKVETLLDILKTPSYSHYSVENINLGELKLNLPEINLYLNNTKFGFGSTEPINHRRYVLLKDTVHLVDDIVFPSISGNSAKFVDPALLPGNKEITEIHLPLVTTSGGNPNVDVKHTIILKQEKGHWTAEGTTDHRFSTGSIVKLVQAWQDQTTRQVDLRGNKAVLATIEVIQGEGTAPIRFELLSDLPQLILARPDFGVQYNLPALAWKNLFQLTQEEQVSPGLTDDNQGD</sequence>
<dbReference type="RefSeq" id="WP_197744168.1">
    <property type="nucleotide sequence ID" value="NZ_LR778175.1"/>
</dbReference>
<proteinExistence type="predicted"/>
<feature type="domain" description="DUF4340" evidence="2">
    <location>
        <begin position="70"/>
        <end position="187"/>
    </location>
</feature>
<protein>
    <recommendedName>
        <fullName evidence="2">DUF4340 domain-containing protein</fullName>
    </recommendedName>
</protein>